<comment type="caution">
    <text evidence="2">The sequence shown here is derived from an EMBL/GenBank/DDBJ whole genome shotgun (WGS) entry which is preliminary data.</text>
</comment>
<reference evidence="2 3" key="1">
    <citation type="submission" date="2015-11" db="EMBL/GenBank/DDBJ databases">
        <title>Expanding the genomic diversity of Burkholderia species for the development of highly accurate diagnostics.</title>
        <authorList>
            <person name="Sahl J."/>
            <person name="Keim P."/>
            <person name="Wagner D."/>
        </authorList>
    </citation>
    <scope>NUCLEOTIDE SEQUENCE [LARGE SCALE GENOMIC DNA]</scope>
    <source>
        <strain evidence="2 3">RF32-BP4</strain>
    </source>
</reference>
<dbReference type="CDD" id="cd06170">
    <property type="entry name" value="LuxR_C_like"/>
    <property type="match status" value="1"/>
</dbReference>
<keyword evidence="1" id="KW-0238">DNA-binding</keyword>
<dbReference type="EMBL" id="LOTN01000071">
    <property type="protein sequence ID" value="KUZ81661.1"/>
    <property type="molecule type" value="Genomic_DNA"/>
</dbReference>
<dbReference type="GO" id="GO:0003677">
    <property type="term" value="F:DNA binding"/>
    <property type="evidence" value="ECO:0007669"/>
    <property type="project" value="UniProtKB-KW"/>
</dbReference>
<dbReference type="InterPro" id="IPR000792">
    <property type="entry name" value="Tscrpt_reg_LuxR_C"/>
</dbReference>
<evidence type="ECO:0000313" key="2">
    <source>
        <dbReference type="EMBL" id="KUZ81661.1"/>
    </source>
</evidence>
<sequence>MNVLMIDSPPLFVAGVADVMCKRDMSWHVWSAQRPEDVRRLRDALLPDTVGAVTIECDDHAPPTIWPNVLHETFGATPWLCVVSGVCRRTIADALLAGAAGIIDRRASADEFADALARVAAGAIYVPAGEGGAGHARAAGAPAGDERAFERLTPRQREVLRLLAEGKSNKQICRVLNVAEGTIKNHLYALFRQIGVSNRTEAALWLSRHVPADPSPGYMFTPACTPPG</sequence>
<dbReference type="InterPro" id="IPR016032">
    <property type="entry name" value="Sig_transdc_resp-reg_C-effctor"/>
</dbReference>
<dbReference type="SMART" id="SM00421">
    <property type="entry name" value="HTH_LUXR"/>
    <property type="match status" value="1"/>
</dbReference>
<dbReference type="GO" id="GO:0006355">
    <property type="term" value="P:regulation of DNA-templated transcription"/>
    <property type="evidence" value="ECO:0007669"/>
    <property type="project" value="InterPro"/>
</dbReference>
<name>A0A102LCI6_9BURK</name>
<dbReference type="Gene3D" id="3.40.50.2300">
    <property type="match status" value="1"/>
</dbReference>
<dbReference type="PROSITE" id="PS50043">
    <property type="entry name" value="HTH_LUXR_2"/>
    <property type="match status" value="1"/>
</dbReference>
<dbReference type="RefSeq" id="WP_059610151.1">
    <property type="nucleotide sequence ID" value="NZ_CP013371.1"/>
</dbReference>
<dbReference type="SUPFAM" id="SSF46894">
    <property type="entry name" value="C-terminal effector domain of the bipartite response regulators"/>
    <property type="match status" value="1"/>
</dbReference>
<evidence type="ECO:0000256" key="1">
    <source>
        <dbReference type="ARBA" id="ARBA00023125"/>
    </source>
</evidence>
<evidence type="ECO:0000313" key="3">
    <source>
        <dbReference type="Proteomes" id="UP000065521"/>
    </source>
</evidence>
<dbReference type="Proteomes" id="UP000065521">
    <property type="component" value="Unassembled WGS sequence"/>
</dbReference>
<dbReference type="PANTHER" id="PTHR43214">
    <property type="entry name" value="TWO-COMPONENT RESPONSE REGULATOR"/>
    <property type="match status" value="1"/>
</dbReference>
<dbReference type="PANTHER" id="PTHR43214:SF42">
    <property type="entry name" value="TRANSCRIPTIONAL REGULATORY PROTEIN DESR"/>
    <property type="match status" value="1"/>
</dbReference>
<dbReference type="PRINTS" id="PR00038">
    <property type="entry name" value="HTHLUXR"/>
</dbReference>
<gene>
    <name evidence="2" type="ORF">WI38_29860</name>
</gene>
<dbReference type="InterPro" id="IPR039420">
    <property type="entry name" value="WalR-like"/>
</dbReference>
<protein>
    <submittedName>
        <fullName evidence="2">Helix-turn-helix transcriptional regulator</fullName>
    </submittedName>
</protein>
<organism evidence="2 3">
    <name type="scientific">Burkholderia ubonensis</name>
    <dbReference type="NCBI Taxonomy" id="101571"/>
    <lineage>
        <taxon>Bacteria</taxon>
        <taxon>Pseudomonadati</taxon>
        <taxon>Pseudomonadota</taxon>
        <taxon>Betaproteobacteria</taxon>
        <taxon>Burkholderiales</taxon>
        <taxon>Burkholderiaceae</taxon>
        <taxon>Burkholderia</taxon>
        <taxon>Burkholderia cepacia complex</taxon>
    </lineage>
</organism>
<proteinExistence type="predicted"/>
<dbReference type="AlphaFoldDB" id="A0A102LCI6"/>
<dbReference type="Pfam" id="PF00196">
    <property type="entry name" value="GerE"/>
    <property type="match status" value="1"/>
</dbReference>
<accession>A0A102LCI6</accession>